<sequence>MTDTTPSRLEPIRDAGNDETDAGSASPSSSPVQVAAPAAAAPAARAPASLADQLARLEDKTARIEEKLARSEGSTARVLDRFESASLRMSEVAQQSELAAVRSEVKFIARRIRTLPAFPALLISSALTAVLTAILTVLIIRYMPGLIGR</sequence>
<organism evidence="3 4">
    <name type="scientific">Enterovirga rhinocerotis</name>
    <dbReference type="NCBI Taxonomy" id="1339210"/>
    <lineage>
        <taxon>Bacteria</taxon>
        <taxon>Pseudomonadati</taxon>
        <taxon>Pseudomonadota</taxon>
        <taxon>Alphaproteobacteria</taxon>
        <taxon>Hyphomicrobiales</taxon>
        <taxon>Methylobacteriaceae</taxon>
        <taxon>Enterovirga</taxon>
    </lineage>
</organism>
<evidence type="ECO:0000313" key="3">
    <source>
        <dbReference type="EMBL" id="TDR87974.1"/>
    </source>
</evidence>
<keyword evidence="2" id="KW-0812">Transmembrane</keyword>
<evidence type="ECO:0000256" key="2">
    <source>
        <dbReference type="SAM" id="Phobius"/>
    </source>
</evidence>
<keyword evidence="2" id="KW-1133">Transmembrane helix</keyword>
<name>A0A4R7BQN3_9HYPH</name>
<gene>
    <name evidence="3" type="ORF">EV668_3838</name>
</gene>
<accession>A0A4R7BQN3</accession>
<dbReference type="AlphaFoldDB" id="A0A4R7BQN3"/>
<feature type="region of interest" description="Disordered" evidence="1">
    <location>
        <begin position="1"/>
        <end position="40"/>
    </location>
</feature>
<evidence type="ECO:0000256" key="1">
    <source>
        <dbReference type="SAM" id="MobiDB-lite"/>
    </source>
</evidence>
<feature type="compositionally biased region" description="Low complexity" evidence="1">
    <location>
        <begin position="22"/>
        <end position="40"/>
    </location>
</feature>
<keyword evidence="4" id="KW-1185">Reference proteome</keyword>
<proteinExistence type="predicted"/>
<evidence type="ECO:0000313" key="4">
    <source>
        <dbReference type="Proteomes" id="UP000295122"/>
    </source>
</evidence>
<comment type="caution">
    <text evidence="3">The sequence shown here is derived from an EMBL/GenBank/DDBJ whole genome shotgun (WGS) entry which is preliminary data.</text>
</comment>
<feature type="transmembrane region" description="Helical" evidence="2">
    <location>
        <begin position="120"/>
        <end position="143"/>
    </location>
</feature>
<dbReference type="EMBL" id="SNZR01000015">
    <property type="protein sequence ID" value="TDR87974.1"/>
    <property type="molecule type" value="Genomic_DNA"/>
</dbReference>
<dbReference type="Proteomes" id="UP000295122">
    <property type="component" value="Unassembled WGS sequence"/>
</dbReference>
<keyword evidence="2" id="KW-0472">Membrane</keyword>
<reference evidence="3 4" key="1">
    <citation type="submission" date="2019-03" db="EMBL/GenBank/DDBJ databases">
        <title>Genomic Encyclopedia of Type Strains, Phase IV (KMG-IV): sequencing the most valuable type-strain genomes for metagenomic binning, comparative biology and taxonomic classification.</title>
        <authorList>
            <person name="Goeker M."/>
        </authorList>
    </citation>
    <scope>NUCLEOTIDE SEQUENCE [LARGE SCALE GENOMIC DNA]</scope>
    <source>
        <strain evidence="3 4">DSM 25903</strain>
    </source>
</reference>
<protein>
    <submittedName>
        <fullName evidence="3">Uncharacterized protein</fullName>
    </submittedName>
</protein>
<dbReference type="RefSeq" id="WP_245513316.1">
    <property type="nucleotide sequence ID" value="NZ_SNZR01000015.1"/>
</dbReference>